<evidence type="ECO:0000313" key="8">
    <source>
        <dbReference type="Proteomes" id="UP001331761"/>
    </source>
</evidence>
<evidence type="ECO:0000313" key="7">
    <source>
        <dbReference type="EMBL" id="KAK5986255.1"/>
    </source>
</evidence>
<name>A0AAN8G5C4_TRICO</name>
<keyword evidence="1" id="KW-0597">Phosphoprotein</keyword>
<dbReference type="Pfam" id="PF25981">
    <property type="entry name" value="HTH_Cic_C"/>
    <property type="match status" value="1"/>
</dbReference>
<organism evidence="7 8">
    <name type="scientific">Trichostrongylus colubriformis</name>
    <name type="common">Black scour worm</name>
    <dbReference type="NCBI Taxonomy" id="6319"/>
    <lineage>
        <taxon>Eukaryota</taxon>
        <taxon>Metazoa</taxon>
        <taxon>Ecdysozoa</taxon>
        <taxon>Nematoda</taxon>
        <taxon>Chromadorea</taxon>
        <taxon>Rhabditida</taxon>
        <taxon>Rhabditina</taxon>
        <taxon>Rhabditomorpha</taxon>
        <taxon>Strongyloidea</taxon>
        <taxon>Trichostrongylidae</taxon>
        <taxon>Trichostrongylus</taxon>
    </lineage>
</organism>
<evidence type="ECO:0000256" key="2">
    <source>
        <dbReference type="ARBA" id="ARBA00023015"/>
    </source>
</evidence>
<evidence type="ECO:0000256" key="5">
    <source>
        <dbReference type="ARBA" id="ARBA00023242"/>
    </source>
</evidence>
<dbReference type="InterPro" id="IPR058606">
    <property type="entry name" value="HTH_Cic_C"/>
</dbReference>
<dbReference type="InterPro" id="IPR052412">
    <property type="entry name" value="CC-Dev_Transcription_Reg"/>
</dbReference>
<comment type="caution">
    <text evidence="7">The sequence shown here is derived from an EMBL/GenBank/DDBJ whole genome shotgun (WGS) entry which is preliminary data.</text>
</comment>
<sequence>MRRTSRRGAWYAERVGLKKNVSAHVSPQSDNAATASQTMFLPEYTAILNEDEKRDMAVSKSIERQFRSVHKPFLLMPTPAQRGMKRANIMTELETVDHTLEAPAQGDDPLVNSTGRDIGRTKEARDRVLDQVDFQSKSAQLPEFANDYMKNANVGSLLSTPPQLFRSFTKRVSDVPGTTHLISAGSDFLGPTLNKSDMGSGDDIMPCSSSDEKSDAKRLLERRRLLVCQLLQSAGLFPSSRATTAFQLLHSRFFPSKQSLILKIREVRQKIMNAVKTVPYS</sequence>
<keyword evidence="8" id="KW-1185">Reference proteome</keyword>
<feature type="non-terminal residue" evidence="7">
    <location>
        <position position="281"/>
    </location>
</feature>
<gene>
    <name evidence="7" type="ORF">GCK32_014360</name>
</gene>
<protein>
    <recommendedName>
        <fullName evidence="6">Protein capicua homolog-like C-terminal tri-helical domain-containing protein</fullName>
    </recommendedName>
</protein>
<dbReference type="AlphaFoldDB" id="A0AAN8G5C4"/>
<dbReference type="Proteomes" id="UP001331761">
    <property type="component" value="Unassembled WGS sequence"/>
</dbReference>
<proteinExistence type="predicted"/>
<evidence type="ECO:0000256" key="3">
    <source>
        <dbReference type="ARBA" id="ARBA00023125"/>
    </source>
</evidence>
<dbReference type="PANTHER" id="PTHR13059">
    <property type="entry name" value="HMG-BOX TRANSCRIPTION FACTOR BBX"/>
    <property type="match status" value="1"/>
</dbReference>
<evidence type="ECO:0000256" key="1">
    <source>
        <dbReference type="ARBA" id="ARBA00022553"/>
    </source>
</evidence>
<accession>A0AAN8G5C4</accession>
<reference evidence="7 8" key="1">
    <citation type="submission" date="2019-10" db="EMBL/GenBank/DDBJ databases">
        <title>Assembly and Annotation for the nematode Trichostrongylus colubriformis.</title>
        <authorList>
            <person name="Martin J."/>
        </authorList>
    </citation>
    <scope>NUCLEOTIDE SEQUENCE [LARGE SCALE GENOMIC DNA]</scope>
    <source>
        <strain evidence="7">G859</strain>
        <tissue evidence="7">Whole worm</tissue>
    </source>
</reference>
<keyword evidence="2" id="KW-0805">Transcription regulation</keyword>
<keyword evidence="5" id="KW-0539">Nucleus</keyword>
<dbReference type="EMBL" id="WIXE01000830">
    <property type="protein sequence ID" value="KAK5986255.1"/>
    <property type="molecule type" value="Genomic_DNA"/>
</dbReference>
<keyword evidence="3" id="KW-0238">DNA-binding</keyword>
<dbReference type="GO" id="GO:0000977">
    <property type="term" value="F:RNA polymerase II transcription regulatory region sequence-specific DNA binding"/>
    <property type="evidence" value="ECO:0007669"/>
    <property type="project" value="TreeGrafter"/>
</dbReference>
<keyword evidence="4" id="KW-0804">Transcription</keyword>
<feature type="domain" description="Protein capicua homolog-like C-terminal tri-helical" evidence="6">
    <location>
        <begin position="218"/>
        <end position="272"/>
    </location>
</feature>
<dbReference type="GO" id="GO:0005634">
    <property type="term" value="C:nucleus"/>
    <property type="evidence" value="ECO:0007669"/>
    <property type="project" value="TreeGrafter"/>
</dbReference>
<dbReference type="PANTHER" id="PTHR13059:SF13">
    <property type="entry name" value="PROTEIN CAPICUA HOMOLOG"/>
    <property type="match status" value="1"/>
</dbReference>
<dbReference type="GO" id="GO:0000981">
    <property type="term" value="F:DNA-binding transcription factor activity, RNA polymerase II-specific"/>
    <property type="evidence" value="ECO:0007669"/>
    <property type="project" value="TreeGrafter"/>
</dbReference>
<evidence type="ECO:0000259" key="6">
    <source>
        <dbReference type="Pfam" id="PF25981"/>
    </source>
</evidence>
<evidence type="ECO:0000256" key="4">
    <source>
        <dbReference type="ARBA" id="ARBA00023163"/>
    </source>
</evidence>